<accession>A0A1C6STA1</accession>
<dbReference type="PANTHER" id="PTHR43103">
    <property type="entry name" value="NUCLEOSIDE-DIPHOSPHATE-SUGAR EPIMERASE"/>
    <property type="match status" value="1"/>
</dbReference>
<evidence type="ECO:0000313" key="6">
    <source>
        <dbReference type="Proteomes" id="UP000198959"/>
    </source>
</evidence>
<name>A0A1C6STA1_9ACTN</name>
<evidence type="ECO:0000313" key="5">
    <source>
        <dbReference type="EMBL" id="SCL32483.1"/>
    </source>
</evidence>
<dbReference type="InterPro" id="IPR001509">
    <property type="entry name" value="Epimerase_deHydtase"/>
</dbReference>
<dbReference type="RefSeq" id="WP_091645541.1">
    <property type="nucleotide sequence ID" value="NZ_FMHW01000002.1"/>
</dbReference>
<dbReference type="Pfam" id="PF01370">
    <property type="entry name" value="Epimerase"/>
    <property type="match status" value="1"/>
</dbReference>
<dbReference type="SUPFAM" id="SSF51735">
    <property type="entry name" value="NAD(P)-binding Rossmann-fold domains"/>
    <property type="match status" value="1"/>
</dbReference>
<evidence type="ECO:0000256" key="3">
    <source>
        <dbReference type="ARBA" id="ARBA00023027"/>
    </source>
</evidence>
<dbReference type="Proteomes" id="UP000198959">
    <property type="component" value="Unassembled WGS sequence"/>
</dbReference>
<dbReference type="STRING" id="145854.GA0074692_3326"/>
<reference evidence="6" key="1">
    <citation type="submission" date="2016-06" db="EMBL/GenBank/DDBJ databases">
        <authorList>
            <person name="Varghese N."/>
            <person name="Submissions Spin"/>
        </authorList>
    </citation>
    <scope>NUCLEOTIDE SEQUENCE [LARGE SCALE GENOMIC DNA]</scope>
    <source>
        <strain evidence="6">DSM 43817</strain>
    </source>
</reference>
<evidence type="ECO:0000256" key="2">
    <source>
        <dbReference type="ARBA" id="ARBA00023002"/>
    </source>
</evidence>
<gene>
    <name evidence="5" type="ORF">GA0074692_3326</name>
</gene>
<dbReference type="GO" id="GO:0016491">
    <property type="term" value="F:oxidoreductase activity"/>
    <property type="evidence" value="ECO:0007669"/>
    <property type="project" value="UniProtKB-KW"/>
</dbReference>
<dbReference type="OrthoDB" id="8770295at2"/>
<protein>
    <submittedName>
        <fullName evidence="5">NAD dependent epimerase/dehydratase family protein</fullName>
    </submittedName>
</protein>
<keyword evidence="3" id="KW-0520">NAD</keyword>
<keyword evidence="2" id="KW-0560">Oxidoreductase</keyword>
<proteinExistence type="inferred from homology"/>
<dbReference type="AlphaFoldDB" id="A0A1C6STA1"/>
<sequence>MRVLITGAAGGVGTLLVPELAADHELRLTDLRAPDPFGAATADGVAGGPVPGGAGAPRARRVEVVCGDLADPGFAEQVCAGMDAVVHLAGNPRPGKDWDTLRGPNIEVLTGVLVAAAKAGVRRMVLASSVHALGGYLPPSARPEPGPIRDSWPPHPCCGYGATKVFGEAAARVYADDGAFSVVCLRLGGCRPAPPTHGWFDTWLGPADLGQAVRRALRADVRFGAYTITSANTEALFDLDAARRDLGYAPVLDSETYRDSVPDGPSTLCHSGRS</sequence>
<comment type="similarity">
    <text evidence="1">Belongs to the NAD(P)-dependent epimerase/dehydratase family.</text>
</comment>
<dbReference type="PANTHER" id="PTHR43103:SF5">
    <property type="entry name" value="4-EPIMERASE, PUTATIVE (AFU_ORTHOLOGUE AFUA_7G00360)-RELATED"/>
    <property type="match status" value="1"/>
</dbReference>
<evidence type="ECO:0000259" key="4">
    <source>
        <dbReference type="Pfam" id="PF01370"/>
    </source>
</evidence>
<dbReference type="EMBL" id="FMHW01000002">
    <property type="protein sequence ID" value="SCL32483.1"/>
    <property type="molecule type" value="Genomic_DNA"/>
</dbReference>
<evidence type="ECO:0000256" key="1">
    <source>
        <dbReference type="ARBA" id="ARBA00007637"/>
    </source>
</evidence>
<dbReference type="InterPro" id="IPR036291">
    <property type="entry name" value="NAD(P)-bd_dom_sf"/>
</dbReference>
<dbReference type="Gene3D" id="3.40.50.720">
    <property type="entry name" value="NAD(P)-binding Rossmann-like Domain"/>
    <property type="match status" value="1"/>
</dbReference>
<feature type="domain" description="NAD-dependent epimerase/dehydratase" evidence="4">
    <location>
        <begin position="3"/>
        <end position="187"/>
    </location>
</feature>
<organism evidence="5 6">
    <name type="scientific">Micromonospora pallida</name>
    <dbReference type="NCBI Taxonomy" id="145854"/>
    <lineage>
        <taxon>Bacteria</taxon>
        <taxon>Bacillati</taxon>
        <taxon>Actinomycetota</taxon>
        <taxon>Actinomycetes</taxon>
        <taxon>Micromonosporales</taxon>
        <taxon>Micromonosporaceae</taxon>
        <taxon>Micromonospora</taxon>
    </lineage>
</organism>
<keyword evidence="6" id="KW-1185">Reference proteome</keyword>